<dbReference type="InterPro" id="IPR029068">
    <property type="entry name" value="Glyas_Bleomycin-R_OHBP_Dase"/>
</dbReference>
<proteinExistence type="predicted"/>
<dbReference type="Pfam" id="PF00903">
    <property type="entry name" value="Glyoxalase"/>
    <property type="match status" value="1"/>
</dbReference>
<reference evidence="2 3" key="1">
    <citation type="submission" date="2015-05" db="EMBL/GenBank/DDBJ databases">
        <title>Draft Genome assembly of Streptomyces showdoensis.</title>
        <authorList>
            <person name="Thapa K.K."/>
            <person name="Metsa-Ketela M."/>
        </authorList>
    </citation>
    <scope>NUCLEOTIDE SEQUENCE [LARGE SCALE GENOMIC DNA]</scope>
    <source>
        <strain evidence="2 3">ATCC 15227</strain>
    </source>
</reference>
<name>A0A2P2GRN8_STREW</name>
<dbReference type="InterPro" id="IPR004360">
    <property type="entry name" value="Glyas_Fos-R_dOase_dom"/>
</dbReference>
<sequence>MKALNTLARLYVDDVDRALPALRALTGEEVGLRFPYAGVEVAAIGGFLLVAGTDEALAPFRAVQSTVLVDDLDGLAELLATHGGEIVSGPNQVPTGRNAMVRHPGGVVLEYVQHSA</sequence>
<evidence type="ECO:0000313" key="3">
    <source>
        <dbReference type="Proteomes" id="UP000265325"/>
    </source>
</evidence>
<evidence type="ECO:0000313" key="2">
    <source>
        <dbReference type="EMBL" id="KKZ73529.1"/>
    </source>
</evidence>
<protein>
    <recommendedName>
        <fullName evidence="1">Glyoxalase/fosfomycin resistance/dioxygenase domain-containing protein</fullName>
    </recommendedName>
</protein>
<dbReference type="OrthoDB" id="1492945at2"/>
<evidence type="ECO:0000259" key="1">
    <source>
        <dbReference type="Pfam" id="PF00903"/>
    </source>
</evidence>
<comment type="caution">
    <text evidence="2">The sequence shown here is derived from an EMBL/GenBank/DDBJ whole genome shotgun (WGS) entry which is preliminary data.</text>
</comment>
<feature type="domain" description="Glyoxalase/fosfomycin resistance/dioxygenase" evidence="1">
    <location>
        <begin position="54"/>
        <end position="111"/>
    </location>
</feature>
<organism evidence="2 3">
    <name type="scientific">Streptomyces showdoensis</name>
    <dbReference type="NCBI Taxonomy" id="68268"/>
    <lineage>
        <taxon>Bacteria</taxon>
        <taxon>Bacillati</taxon>
        <taxon>Actinomycetota</taxon>
        <taxon>Actinomycetes</taxon>
        <taxon>Kitasatosporales</taxon>
        <taxon>Streptomycetaceae</taxon>
        <taxon>Streptomyces</taxon>
    </lineage>
</organism>
<dbReference type="EMBL" id="LAQS01000016">
    <property type="protein sequence ID" value="KKZ73529.1"/>
    <property type="molecule type" value="Genomic_DNA"/>
</dbReference>
<accession>A0A2P2GRN8</accession>
<dbReference type="SUPFAM" id="SSF54593">
    <property type="entry name" value="Glyoxalase/Bleomycin resistance protein/Dihydroxybiphenyl dioxygenase"/>
    <property type="match status" value="1"/>
</dbReference>
<gene>
    <name evidence="2" type="ORF">VO63_12795</name>
</gene>
<dbReference type="Gene3D" id="3.10.180.10">
    <property type="entry name" value="2,3-Dihydroxybiphenyl 1,2-Dioxygenase, domain 1"/>
    <property type="match status" value="1"/>
</dbReference>
<keyword evidence="3" id="KW-1185">Reference proteome</keyword>
<dbReference type="Proteomes" id="UP000265325">
    <property type="component" value="Unassembled WGS sequence"/>
</dbReference>
<dbReference type="RefSeq" id="WP_046907824.1">
    <property type="nucleotide sequence ID" value="NZ_BAAAXG010000014.1"/>
</dbReference>
<dbReference type="AlphaFoldDB" id="A0A2P2GRN8"/>